<sequence>MTTTMSFYHFLHPVSTMLLGSVALAAAAAMSEVNLTVVLPGNYVEVTTTIPANLPFCASAQWAVQGKTYDGLTACSASSNLVGAVLLSVNPFRCAEYSLTTDVRGVFGCNRCYFGSHATPTQVFPAEHPNNQSNVFYVRECITGSYNMASCLYTQDKGLASLCDVVHRDSIGGPSNATCIKGALATPFATPLNDAAPCKKYAVVDGEISCKYCRITRVDE</sequence>
<keyword evidence="1" id="KW-0732">Signal</keyword>
<feature type="chain" id="PRO_5040823552" evidence="1">
    <location>
        <begin position="28"/>
        <end position="220"/>
    </location>
</feature>
<gene>
    <name evidence="2" type="ORF">DYB28_005005</name>
</gene>
<protein>
    <submittedName>
        <fullName evidence="2">Uncharacterized protein</fullName>
    </submittedName>
</protein>
<organism evidence="2 3">
    <name type="scientific">Aphanomyces astaci</name>
    <name type="common">Crayfish plague agent</name>
    <dbReference type="NCBI Taxonomy" id="112090"/>
    <lineage>
        <taxon>Eukaryota</taxon>
        <taxon>Sar</taxon>
        <taxon>Stramenopiles</taxon>
        <taxon>Oomycota</taxon>
        <taxon>Saprolegniomycetes</taxon>
        <taxon>Saprolegniales</taxon>
        <taxon>Verrucalvaceae</taxon>
        <taxon>Aphanomyces</taxon>
    </lineage>
</organism>
<name>A0A9X8DY85_APHAT</name>
<evidence type="ECO:0000313" key="3">
    <source>
        <dbReference type="Proteomes" id="UP000275652"/>
    </source>
</evidence>
<dbReference type="Proteomes" id="UP000275652">
    <property type="component" value="Unassembled WGS sequence"/>
</dbReference>
<evidence type="ECO:0000313" key="2">
    <source>
        <dbReference type="EMBL" id="RLO05781.1"/>
    </source>
</evidence>
<comment type="caution">
    <text evidence="2">The sequence shown here is derived from an EMBL/GenBank/DDBJ whole genome shotgun (WGS) entry which is preliminary data.</text>
</comment>
<proteinExistence type="predicted"/>
<dbReference type="EMBL" id="QUTI01026222">
    <property type="protein sequence ID" value="RLO05781.1"/>
    <property type="molecule type" value="Genomic_DNA"/>
</dbReference>
<evidence type="ECO:0000256" key="1">
    <source>
        <dbReference type="SAM" id="SignalP"/>
    </source>
</evidence>
<feature type="signal peptide" evidence="1">
    <location>
        <begin position="1"/>
        <end position="27"/>
    </location>
</feature>
<dbReference type="AlphaFoldDB" id="A0A9X8DY85"/>
<reference evidence="2 3" key="1">
    <citation type="journal article" date="2018" name="J. Invertebr. Pathol.">
        <title>New genotyping method for the causative agent of crayfish plague (Aphanomyces astaci) based on whole genome data.</title>
        <authorList>
            <person name="Minardi D."/>
            <person name="Studholme D.J."/>
            <person name="van der Giezen M."/>
            <person name="Pretto T."/>
            <person name="Oidtmann B."/>
        </authorList>
    </citation>
    <scope>NUCLEOTIDE SEQUENCE [LARGE SCALE GENOMIC DNA]</scope>
    <source>
        <strain evidence="2 3">KB13</strain>
    </source>
</reference>
<accession>A0A9X8DY85</accession>